<reference evidence="3" key="2">
    <citation type="journal article" date="2023" name="Science">
        <title>Genomic signatures of disease resistance in endangered staghorn corals.</title>
        <authorList>
            <person name="Vollmer S.V."/>
            <person name="Selwyn J.D."/>
            <person name="Despard B.A."/>
            <person name="Roesel C.L."/>
        </authorList>
    </citation>
    <scope>NUCLEOTIDE SEQUENCE</scope>
    <source>
        <strain evidence="3">K2</strain>
    </source>
</reference>
<sequence>MNERMVRRHARLHKIGALPVEDITNEGLFKREKGKKMEQDTKRNLRKKLYIPMTQKDHFETFSSLGFNVVYNPNGDGNCQFEALRFWLQTLGIYRSVEALCEEIVQYLTQNPDNVYGTPLENFAAMPWDRFLASMAQNGEYGDQITLQTVAEIFNIEILVVSSLGPDATAVIAPTSSIPMGQIQLGHFAKGHGEHYLCAEGDFQSDEQGIEDIDHQLLENRPEEEQEPQKSQKSENSSKTHEYELQTYQCERTVKIEVQIRFVPSSRLITNNLIRSGNNSQHIVSMEILPTELTDMIIKMAVYSSGMVCPIQTIFVVCIPKSTMLIAFFATASRNWLTGFHGYIFRRQNSAT</sequence>
<evidence type="ECO:0000313" key="3">
    <source>
        <dbReference type="EMBL" id="KAK2557538.1"/>
    </source>
</evidence>
<gene>
    <name evidence="3" type="ORF">P5673_020291</name>
</gene>
<dbReference type="CDD" id="cd22758">
    <property type="entry name" value="OTU_232R-like"/>
    <property type="match status" value="1"/>
</dbReference>
<feature type="region of interest" description="Disordered" evidence="1">
    <location>
        <begin position="219"/>
        <end position="242"/>
    </location>
</feature>
<dbReference type="Proteomes" id="UP001249851">
    <property type="component" value="Unassembled WGS sequence"/>
</dbReference>
<evidence type="ECO:0000256" key="1">
    <source>
        <dbReference type="SAM" id="MobiDB-lite"/>
    </source>
</evidence>
<name>A0AAD9V1A4_ACRCE</name>
<accession>A0AAD9V1A4</accession>
<dbReference type="AlphaFoldDB" id="A0AAD9V1A4"/>
<dbReference type="InterPro" id="IPR003323">
    <property type="entry name" value="OTU_dom"/>
</dbReference>
<dbReference type="Pfam" id="PF02338">
    <property type="entry name" value="OTU"/>
    <property type="match status" value="1"/>
</dbReference>
<evidence type="ECO:0000259" key="2">
    <source>
        <dbReference type="Pfam" id="PF02338"/>
    </source>
</evidence>
<dbReference type="EMBL" id="JARQWQ010000049">
    <property type="protein sequence ID" value="KAK2557538.1"/>
    <property type="molecule type" value="Genomic_DNA"/>
</dbReference>
<dbReference type="InterPro" id="IPR050704">
    <property type="entry name" value="Peptidase_C85-like"/>
</dbReference>
<dbReference type="Gene3D" id="3.90.70.80">
    <property type="match status" value="1"/>
</dbReference>
<feature type="domain" description="OTU" evidence="2">
    <location>
        <begin position="74"/>
        <end position="171"/>
    </location>
</feature>
<protein>
    <submittedName>
        <fullName evidence="3">OVARIAN TUMOR DOMAIN-containing deubiquitinating enzyme 10</fullName>
    </submittedName>
</protein>
<keyword evidence="4" id="KW-1185">Reference proteome</keyword>
<reference evidence="3" key="1">
    <citation type="journal article" date="2023" name="G3 (Bethesda)">
        <title>Whole genome assembly and annotation of the endangered Caribbean coral Acropora cervicornis.</title>
        <authorList>
            <person name="Selwyn J.D."/>
            <person name="Vollmer S.V."/>
        </authorList>
    </citation>
    <scope>NUCLEOTIDE SEQUENCE</scope>
    <source>
        <strain evidence="3">K2</strain>
    </source>
</reference>
<comment type="caution">
    <text evidence="3">The sequence shown here is derived from an EMBL/GenBank/DDBJ whole genome shotgun (WGS) entry which is preliminary data.</text>
</comment>
<dbReference type="InterPro" id="IPR038765">
    <property type="entry name" value="Papain-like_cys_pep_sf"/>
</dbReference>
<dbReference type="SUPFAM" id="SSF54001">
    <property type="entry name" value="Cysteine proteinases"/>
    <property type="match status" value="1"/>
</dbReference>
<dbReference type="PANTHER" id="PTHR12419">
    <property type="entry name" value="OTU DOMAIN CONTAINING PROTEIN"/>
    <property type="match status" value="1"/>
</dbReference>
<evidence type="ECO:0000313" key="4">
    <source>
        <dbReference type="Proteomes" id="UP001249851"/>
    </source>
</evidence>
<organism evidence="3 4">
    <name type="scientific">Acropora cervicornis</name>
    <name type="common">Staghorn coral</name>
    <dbReference type="NCBI Taxonomy" id="6130"/>
    <lineage>
        <taxon>Eukaryota</taxon>
        <taxon>Metazoa</taxon>
        <taxon>Cnidaria</taxon>
        <taxon>Anthozoa</taxon>
        <taxon>Hexacorallia</taxon>
        <taxon>Scleractinia</taxon>
        <taxon>Astrocoeniina</taxon>
        <taxon>Acroporidae</taxon>
        <taxon>Acropora</taxon>
    </lineage>
</organism>
<proteinExistence type="predicted"/>
<dbReference type="GO" id="GO:0004843">
    <property type="term" value="F:cysteine-type deubiquitinase activity"/>
    <property type="evidence" value="ECO:0007669"/>
    <property type="project" value="TreeGrafter"/>
</dbReference>
<dbReference type="GO" id="GO:0016579">
    <property type="term" value="P:protein deubiquitination"/>
    <property type="evidence" value="ECO:0007669"/>
    <property type="project" value="TreeGrafter"/>
</dbReference>